<evidence type="ECO:0000313" key="3">
    <source>
        <dbReference type="Proteomes" id="UP000604825"/>
    </source>
</evidence>
<comment type="caution">
    <text evidence="2">The sequence shown here is derived from an EMBL/GenBank/DDBJ whole genome shotgun (WGS) entry which is preliminary data.</text>
</comment>
<gene>
    <name evidence="2" type="ORF">NCGR_LOCUS55436</name>
</gene>
<evidence type="ECO:0000313" key="2">
    <source>
        <dbReference type="EMBL" id="CAD6272161.1"/>
    </source>
</evidence>
<accession>A0A811RQ43</accession>
<organism evidence="2 3">
    <name type="scientific">Miscanthus lutarioriparius</name>
    <dbReference type="NCBI Taxonomy" id="422564"/>
    <lineage>
        <taxon>Eukaryota</taxon>
        <taxon>Viridiplantae</taxon>
        <taxon>Streptophyta</taxon>
        <taxon>Embryophyta</taxon>
        <taxon>Tracheophyta</taxon>
        <taxon>Spermatophyta</taxon>
        <taxon>Magnoliopsida</taxon>
        <taxon>Liliopsida</taxon>
        <taxon>Poales</taxon>
        <taxon>Poaceae</taxon>
        <taxon>PACMAD clade</taxon>
        <taxon>Panicoideae</taxon>
        <taxon>Andropogonodae</taxon>
        <taxon>Andropogoneae</taxon>
        <taxon>Saccharinae</taxon>
        <taxon>Miscanthus</taxon>
    </lineage>
</organism>
<dbReference type="EMBL" id="CAJGYO010000016">
    <property type="protein sequence ID" value="CAD6272161.1"/>
    <property type="molecule type" value="Genomic_DNA"/>
</dbReference>
<reference evidence="2" key="1">
    <citation type="submission" date="2020-10" db="EMBL/GenBank/DDBJ databases">
        <authorList>
            <person name="Han B."/>
            <person name="Lu T."/>
            <person name="Zhao Q."/>
            <person name="Huang X."/>
            <person name="Zhao Y."/>
        </authorList>
    </citation>
    <scope>NUCLEOTIDE SEQUENCE</scope>
</reference>
<feature type="compositionally biased region" description="Gly residues" evidence="1">
    <location>
        <begin position="43"/>
        <end position="56"/>
    </location>
</feature>
<proteinExistence type="predicted"/>
<protein>
    <submittedName>
        <fullName evidence="2">Uncharacterized protein</fullName>
    </submittedName>
</protein>
<dbReference type="AlphaFoldDB" id="A0A811RQ43"/>
<dbReference type="Proteomes" id="UP000604825">
    <property type="component" value="Unassembled WGS sequence"/>
</dbReference>
<feature type="compositionally biased region" description="Low complexity" evidence="1">
    <location>
        <begin position="1"/>
        <end position="12"/>
    </location>
</feature>
<name>A0A811RQ43_9POAL</name>
<sequence length="174" mass="18178">MVGWGARAQGGRSSRGEAHRGPRGSGSTRSCGHGRQGRTRPCGHGGRSSRGHGGQGRRLQHLCLPWRARRQEHAIWTDEEEARLLVVTPSKSGASKAAGVGDEGHSRMADASKLVTLTHAAAAPRCAGPAAPCTEDRRCLPDRAASSSTCSAAAAWMEARGVAVSWTRAAQPIG</sequence>
<feature type="region of interest" description="Disordered" evidence="1">
    <location>
        <begin position="1"/>
        <end position="57"/>
    </location>
</feature>
<keyword evidence="3" id="KW-1185">Reference proteome</keyword>
<evidence type="ECO:0000256" key="1">
    <source>
        <dbReference type="SAM" id="MobiDB-lite"/>
    </source>
</evidence>